<evidence type="ECO:0000256" key="7">
    <source>
        <dbReference type="HAMAP-Rule" id="MF_00607"/>
    </source>
</evidence>
<organism evidence="10 11">
    <name type="scientific">Aliidongia dinghuensis</name>
    <dbReference type="NCBI Taxonomy" id="1867774"/>
    <lineage>
        <taxon>Bacteria</taxon>
        <taxon>Pseudomonadati</taxon>
        <taxon>Pseudomonadota</taxon>
        <taxon>Alphaproteobacteria</taxon>
        <taxon>Rhodospirillales</taxon>
        <taxon>Dongiaceae</taxon>
        <taxon>Aliidongia</taxon>
    </lineage>
</organism>
<dbReference type="FunFam" id="1.10.8.100:FF:000001">
    <property type="entry name" value="Ribosomal RNA small subunit methyltransferase A"/>
    <property type="match status" value="1"/>
</dbReference>
<dbReference type="NCBIfam" id="TIGR00755">
    <property type="entry name" value="ksgA"/>
    <property type="match status" value="1"/>
</dbReference>
<feature type="binding site" evidence="7 8">
    <location>
        <position position="66"/>
    </location>
    <ligand>
        <name>S-adenosyl-L-methionine</name>
        <dbReference type="ChEBI" id="CHEBI:59789"/>
    </ligand>
</feature>
<keyword evidence="2 7" id="KW-0698">rRNA processing</keyword>
<comment type="catalytic activity">
    <reaction evidence="7">
        <text>adenosine(1518)/adenosine(1519) in 16S rRNA + 4 S-adenosyl-L-methionine = N(6)-dimethyladenosine(1518)/N(6)-dimethyladenosine(1519) in 16S rRNA + 4 S-adenosyl-L-homocysteine + 4 H(+)</text>
        <dbReference type="Rhea" id="RHEA:19609"/>
        <dbReference type="Rhea" id="RHEA-COMP:10232"/>
        <dbReference type="Rhea" id="RHEA-COMP:10233"/>
        <dbReference type="ChEBI" id="CHEBI:15378"/>
        <dbReference type="ChEBI" id="CHEBI:57856"/>
        <dbReference type="ChEBI" id="CHEBI:59789"/>
        <dbReference type="ChEBI" id="CHEBI:74411"/>
        <dbReference type="ChEBI" id="CHEBI:74493"/>
        <dbReference type="EC" id="2.1.1.182"/>
    </reaction>
</comment>
<protein>
    <recommendedName>
        <fullName evidence="7">Ribosomal RNA small subunit methyltransferase A</fullName>
        <ecNumber evidence="7">2.1.1.182</ecNumber>
    </recommendedName>
    <alternativeName>
        <fullName evidence="7">16S rRNA (adenine(1518)-N(6)/adenine(1519)-N(6))-dimethyltransferase</fullName>
    </alternativeName>
    <alternativeName>
        <fullName evidence="7">16S rRNA dimethyladenosine transferase</fullName>
    </alternativeName>
    <alternativeName>
        <fullName evidence="7">16S rRNA dimethylase</fullName>
    </alternativeName>
    <alternativeName>
        <fullName evidence="7">S-adenosylmethionine-6-N', N'-adenosyl(rRNA) dimethyltransferase</fullName>
    </alternativeName>
</protein>
<dbReference type="SMART" id="SM00650">
    <property type="entry name" value="rADc"/>
    <property type="match status" value="1"/>
</dbReference>
<keyword evidence="6 7" id="KW-0694">RNA-binding</keyword>
<dbReference type="InterPro" id="IPR020598">
    <property type="entry name" value="rRNA_Ade_methylase_Trfase_N"/>
</dbReference>
<keyword evidence="4 7" id="KW-0808">Transferase</keyword>
<feature type="domain" description="Ribosomal RNA adenine methylase transferase N-terminal" evidence="9">
    <location>
        <begin position="46"/>
        <end position="218"/>
    </location>
</feature>
<dbReference type="PANTHER" id="PTHR11727:SF7">
    <property type="entry name" value="DIMETHYLADENOSINE TRANSFERASE-RELATED"/>
    <property type="match status" value="1"/>
</dbReference>
<gene>
    <name evidence="7 10" type="primary">rsmA</name>
    <name evidence="7" type="synonym">ksgA</name>
    <name evidence="10" type="ORF">GCM10011611_34070</name>
</gene>
<feature type="binding site" evidence="7 8">
    <location>
        <position position="114"/>
    </location>
    <ligand>
        <name>S-adenosyl-L-methionine</name>
        <dbReference type="ChEBI" id="CHEBI:59789"/>
    </ligand>
</feature>
<proteinExistence type="inferred from homology"/>
<feature type="binding site" evidence="7 8">
    <location>
        <position position="88"/>
    </location>
    <ligand>
        <name>S-adenosyl-L-methionine</name>
        <dbReference type="ChEBI" id="CHEBI:59789"/>
    </ligand>
</feature>
<comment type="caution">
    <text evidence="10">The sequence shown here is derived from an EMBL/GenBank/DDBJ whole genome shotgun (WGS) entry which is preliminary data.</text>
</comment>
<dbReference type="Pfam" id="PF00398">
    <property type="entry name" value="RrnaAD"/>
    <property type="match status" value="1"/>
</dbReference>
<accession>A0A8J3E486</accession>
<dbReference type="HAMAP" id="MF_00607">
    <property type="entry name" value="16SrRNA_methyltr_A"/>
    <property type="match status" value="1"/>
</dbReference>
<keyword evidence="1 7" id="KW-0963">Cytoplasm</keyword>
<comment type="subcellular location">
    <subcellularLocation>
        <location evidence="7">Cytoplasm</location>
    </subcellularLocation>
</comment>
<keyword evidence="3 7" id="KW-0489">Methyltransferase</keyword>
<dbReference type="InterPro" id="IPR023165">
    <property type="entry name" value="rRNA_Ade_diMease-like_C"/>
</dbReference>
<feature type="binding site" evidence="7 8">
    <location>
        <position position="39"/>
    </location>
    <ligand>
        <name>S-adenosyl-L-methionine</name>
        <dbReference type="ChEBI" id="CHEBI:59789"/>
    </ligand>
</feature>
<dbReference type="GO" id="GO:0052908">
    <property type="term" value="F:16S rRNA (adenine(1518)-N(6)/adenine(1519)-N(6))-dimethyltransferase activity"/>
    <property type="evidence" value="ECO:0007669"/>
    <property type="project" value="UniProtKB-EC"/>
</dbReference>
<dbReference type="Gene3D" id="3.40.50.150">
    <property type="entry name" value="Vaccinia Virus protein VP39"/>
    <property type="match status" value="1"/>
</dbReference>
<evidence type="ECO:0000256" key="2">
    <source>
        <dbReference type="ARBA" id="ARBA00022552"/>
    </source>
</evidence>
<dbReference type="SUPFAM" id="SSF53335">
    <property type="entry name" value="S-adenosyl-L-methionine-dependent methyltransferases"/>
    <property type="match status" value="1"/>
</dbReference>
<evidence type="ECO:0000256" key="4">
    <source>
        <dbReference type="ARBA" id="ARBA00022679"/>
    </source>
</evidence>
<evidence type="ECO:0000313" key="10">
    <source>
        <dbReference type="EMBL" id="GGF25214.1"/>
    </source>
</evidence>
<evidence type="ECO:0000256" key="5">
    <source>
        <dbReference type="ARBA" id="ARBA00022691"/>
    </source>
</evidence>
<reference evidence="10" key="2">
    <citation type="submission" date="2020-09" db="EMBL/GenBank/DDBJ databases">
        <authorList>
            <person name="Sun Q."/>
            <person name="Zhou Y."/>
        </authorList>
    </citation>
    <scope>NUCLEOTIDE SEQUENCE</scope>
    <source>
        <strain evidence="10">CGMCC 1.15725</strain>
    </source>
</reference>
<keyword evidence="5 7" id="KW-0949">S-adenosyl-L-methionine</keyword>
<dbReference type="GO" id="GO:0005829">
    <property type="term" value="C:cytosol"/>
    <property type="evidence" value="ECO:0007669"/>
    <property type="project" value="TreeGrafter"/>
</dbReference>
<name>A0A8J3E486_9PROT</name>
<sequence length="288" mass="30935">MSEIRGSDIRGSDAATPLPPLIEVIRRHGLDPKKQLGQNFLLDPRLTAKIARATGSLDGIHVVEIGPGPGGLTRALLDAGAAQVVAVERDDRCVAALGELVAAYPGRLSIRPADALKTDPASLVPAPRRIVANLPYNIATPLLIGWLRNITAYDALGLMFQKEVADRLTAAPRSKAYGRLSILTQWLCEADAVFDIPPGAFYPPPKITSTVVRLVPRRQPLAEARFEDLERVTAAAFGQRRKMLRASLKTLGRDTDRLVATAGVTPTARAEELTVEEFCALARALSAG</sequence>
<evidence type="ECO:0000256" key="1">
    <source>
        <dbReference type="ARBA" id="ARBA00022490"/>
    </source>
</evidence>
<comment type="function">
    <text evidence="7">Specifically dimethylates two adjacent adenosines (A1518 and A1519) in the loop of a conserved hairpin near the 3'-end of 16S rRNA in the 30S particle. May play a critical role in biogenesis of 30S subunits.</text>
</comment>
<comment type="similarity">
    <text evidence="7">Belongs to the class I-like SAM-binding methyltransferase superfamily. rRNA adenine N(6)-methyltransferase family. RsmA subfamily.</text>
</comment>
<evidence type="ECO:0000256" key="6">
    <source>
        <dbReference type="ARBA" id="ARBA00022884"/>
    </source>
</evidence>
<dbReference type="PROSITE" id="PS51689">
    <property type="entry name" value="SAM_RNA_A_N6_MT"/>
    <property type="match status" value="1"/>
</dbReference>
<evidence type="ECO:0000313" key="11">
    <source>
        <dbReference type="Proteomes" id="UP000646365"/>
    </source>
</evidence>
<dbReference type="Gene3D" id="1.10.8.100">
    <property type="entry name" value="Ribosomal RNA adenine dimethylase-like, domain 2"/>
    <property type="match status" value="1"/>
</dbReference>
<feature type="binding site" evidence="7 8">
    <location>
        <position position="133"/>
    </location>
    <ligand>
        <name>S-adenosyl-L-methionine</name>
        <dbReference type="ChEBI" id="CHEBI:59789"/>
    </ligand>
</feature>
<dbReference type="PANTHER" id="PTHR11727">
    <property type="entry name" value="DIMETHYLADENOSINE TRANSFERASE"/>
    <property type="match status" value="1"/>
</dbReference>
<dbReference type="EC" id="2.1.1.182" evidence="7"/>
<dbReference type="CDD" id="cd02440">
    <property type="entry name" value="AdoMet_MTases"/>
    <property type="match status" value="1"/>
</dbReference>
<dbReference type="PROSITE" id="PS01131">
    <property type="entry name" value="RRNA_A_DIMETH"/>
    <property type="match status" value="1"/>
</dbReference>
<dbReference type="GO" id="GO:0003723">
    <property type="term" value="F:RNA binding"/>
    <property type="evidence" value="ECO:0007669"/>
    <property type="project" value="UniProtKB-UniRule"/>
</dbReference>
<evidence type="ECO:0000259" key="9">
    <source>
        <dbReference type="SMART" id="SM00650"/>
    </source>
</evidence>
<dbReference type="InterPro" id="IPR001737">
    <property type="entry name" value="KsgA/Erm"/>
</dbReference>
<evidence type="ECO:0000256" key="3">
    <source>
        <dbReference type="ARBA" id="ARBA00022603"/>
    </source>
</evidence>
<dbReference type="AlphaFoldDB" id="A0A8J3E486"/>
<feature type="binding site" evidence="7 8">
    <location>
        <position position="41"/>
    </location>
    <ligand>
        <name>S-adenosyl-L-methionine</name>
        <dbReference type="ChEBI" id="CHEBI:59789"/>
    </ligand>
</feature>
<keyword evidence="11" id="KW-1185">Reference proteome</keyword>
<dbReference type="InterPro" id="IPR011530">
    <property type="entry name" value="rRNA_adenine_dimethylase"/>
</dbReference>
<evidence type="ECO:0000256" key="8">
    <source>
        <dbReference type="PROSITE-ProRule" id="PRU01026"/>
    </source>
</evidence>
<dbReference type="Proteomes" id="UP000646365">
    <property type="component" value="Unassembled WGS sequence"/>
</dbReference>
<dbReference type="InterPro" id="IPR029063">
    <property type="entry name" value="SAM-dependent_MTases_sf"/>
</dbReference>
<dbReference type="InterPro" id="IPR020596">
    <property type="entry name" value="rRNA_Ade_Mease_Trfase_CS"/>
</dbReference>
<dbReference type="EMBL" id="BMJQ01000008">
    <property type="protein sequence ID" value="GGF25214.1"/>
    <property type="molecule type" value="Genomic_DNA"/>
</dbReference>
<reference evidence="10" key="1">
    <citation type="journal article" date="2014" name="Int. J. Syst. Evol. Microbiol.">
        <title>Complete genome sequence of Corynebacterium casei LMG S-19264T (=DSM 44701T), isolated from a smear-ripened cheese.</title>
        <authorList>
            <consortium name="US DOE Joint Genome Institute (JGI-PGF)"/>
            <person name="Walter F."/>
            <person name="Albersmeier A."/>
            <person name="Kalinowski J."/>
            <person name="Ruckert C."/>
        </authorList>
    </citation>
    <scope>NUCLEOTIDE SEQUENCE</scope>
    <source>
        <strain evidence="10">CGMCC 1.15725</strain>
    </source>
</reference>